<feature type="domain" description="Helicase ATP-binding" evidence="3">
    <location>
        <begin position="339"/>
        <end position="512"/>
    </location>
</feature>
<dbReference type="SMART" id="SM00490">
    <property type="entry name" value="HELICc"/>
    <property type="match status" value="1"/>
</dbReference>
<evidence type="ECO:0000313" key="5">
    <source>
        <dbReference type="EMBL" id="CAD8852433.1"/>
    </source>
</evidence>
<dbReference type="PROSITE" id="PS51194">
    <property type="entry name" value="HELICASE_CTER"/>
    <property type="match status" value="1"/>
</dbReference>
<evidence type="ECO:0000259" key="3">
    <source>
        <dbReference type="PROSITE" id="PS51192"/>
    </source>
</evidence>
<evidence type="ECO:0000256" key="2">
    <source>
        <dbReference type="SAM" id="MobiDB-lite"/>
    </source>
</evidence>
<keyword evidence="1" id="KW-0378">Hydrolase</keyword>
<gene>
    <name evidence="5" type="ORF">NSCI0253_LOCUS26783</name>
</gene>
<dbReference type="InterPro" id="IPR038718">
    <property type="entry name" value="SNF2-like_sf"/>
</dbReference>
<proteinExistence type="predicted"/>
<dbReference type="PROSITE" id="PS51192">
    <property type="entry name" value="HELICASE_ATP_BIND_1"/>
    <property type="match status" value="1"/>
</dbReference>
<sequence length="905" mass="102367">MASVSDAPVISEAEVESLLRVQVSKGKSLDQVVDILQKGAETGRIVRGRRLTREVISKVHLRLKQETHDRVVTSAQTSAAKVTSSEPSQEPSAKVRKTHEAATPGSVRTDVQVITPITPEVVPGKVPEVETVPPGVVSIGDGDLCHKIYPPPGGMLAFQKRQEEQEKTDDMLRAVKEERMLEIFKSMDDQMRGWCSQLAKQKCKGTPWRNVGANKLKVLTEPKLDGRTFEGEYVPAGSTFGVEEERISPDGRKWLRLASGGWVSDRSRKQTREAIVVAERVEKHQEEVGEEAFEIGVHEDRRQAYMRMVHRRVENELQIPEGLKVELMPYQIEGVEWLVSLFNNDLAGLLADEMGLGKTIQTLALMAFLKETKKRYGPHLIICPKSVVNNWHKEINQCFPEYAEHAVLFQGTPLEREEHAKRIRKIMKKSRQKLVIITNYEQVHPDRNEVLKEPKYELIVIDEGHRMKNQKSVFHQTMKDHFRARMKLLLTGTPLQNNLDELFSLLSYLLPEVFTNASSFKSWFAAPFLGKLESMNMNEYFLDFTEEEETGLISNLHAMLAPFVLQRTKADVLKSESLLPRREVIIRAPLSAWQERTYQDLKEATLRRLSAEGGEVSHNLVRNTTMQLRKIVLHPYLFGRGVGERKLEDLVRASGKLEVLDRLLQKMHRHGHRVLIFSQFTSMLDVLEELLRLRSWSFERIDGQVSSEERQARINRFSEPKGAAFIFLLSSRAGAVGLNLQAADTVVLFDLDWNPQNDKQAIARAHRIGQTKEVLVVRLLTTSPIEQHMERSVEKKLDLERKIIGAGGFSRKGNTKTPEERAELLKELLGTATTAASTDEVFATQLHDANVSLARGDELAGFEALDQALGIAGCDRESLEKCGRLMAPDEVPEGFEAEEETSDSE</sequence>
<dbReference type="PANTHER" id="PTHR10799">
    <property type="entry name" value="SNF2/RAD54 HELICASE FAMILY"/>
    <property type="match status" value="1"/>
</dbReference>
<dbReference type="InterPro" id="IPR014001">
    <property type="entry name" value="Helicase_ATP-bd"/>
</dbReference>
<dbReference type="InterPro" id="IPR001650">
    <property type="entry name" value="Helicase_C-like"/>
</dbReference>
<dbReference type="SMART" id="SM00487">
    <property type="entry name" value="DEXDc"/>
    <property type="match status" value="1"/>
</dbReference>
<evidence type="ECO:0000256" key="1">
    <source>
        <dbReference type="ARBA" id="ARBA00022801"/>
    </source>
</evidence>
<dbReference type="InterPro" id="IPR000330">
    <property type="entry name" value="SNF2_N"/>
</dbReference>
<dbReference type="GO" id="GO:0005524">
    <property type="term" value="F:ATP binding"/>
    <property type="evidence" value="ECO:0007669"/>
    <property type="project" value="InterPro"/>
</dbReference>
<dbReference type="Gene3D" id="3.40.50.300">
    <property type="entry name" value="P-loop containing nucleotide triphosphate hydrolases"/>
    <property type="match status" value="1"/>
</dbReference>
<feature type="region of interest" description="Disordered" evidence="2">
    <location>
        <begin position="70"/>
        <end position="106"/>
    </location>
</feature>
<dbReference type="Gene3D" id="3.40.50.10810">
    <property type="entry name" value="Tandem AAA-ATPase domain"/>
    <property type="match status" value="1"/>
</dbReference>
<dbReference type="InterPro" id="IPR027417">
    <property type="entry name" value="P-loop_NTPase"/>
</dbReference>
<feature type="compositionally biased region" description="Acidic residues" evidence="2">
    <location>
        <begin position="890"/>
        <end position="905"/>
    </location>
</feature>
<accession>A0A7S1F8Z3</accession>
<reference evidence="5" key="1">
    <citation type="submission" date="2021-01" db="EMBL/GenBank/DDBJ databases">
        <authorList>
            <person name="Corre E."/>
            <person name="Pelletier E."/>
            <person name="Niang G."/>
            <person name="Scheremetjew M."/>
            <person name="Finn R."/>
            <person name="Kale V."/>
            <person name="Holt S."/>
            <person name="Cochrane G."/>
            <person name="Meng A."/>
            <person name="Brown T."/>
            <person name="Cohen L."/>
        </authorList>
    </citation>
    <scope>NUCLEOTIDE SEQUENCE</scope>
</reference>
<dbReference type="Pfam" id="PF00271">
    <property type="entry name" value="Helicase_C"/>
    <property type="match status" value="1"/>
</dbReference>
<dbReference type="GO" id="GO:0016787">
    <property type="term" value="F:hydrolase activity"/>
    <property type="evidence" value="ECO:0007669"/>
    <property type="project" value="UniProtKB-KW"/>
</dbReference>
<evidence type="ECO:0000259" key="4">
    <source>
        <dbReference type="PROSITE" id="PS51194"/>
    </source>
</evidence>
<dbReference type="AlphaFoldDB" id="A0A7S1F8Z3"/>
<feature type="region of interest" description="Disordered" evidence="2">
    <location>
        <begin position="886"/>
        <end position="905"/>
    </location>
</feature>
<feature type="domain" description="Helicase C-terminal" evidence="4">
    <location>
        <begin position="659"/>
        <end position="829"/>
    </location>
</feature>
<dbReference type="CDD" id="cd18793">
    <property type="entry name" value="SF2_C_SNF"/>
    <property type="match status" value="1"/>
</dbReference>
<protein>
    <submittedName>
        <fullName evidence="5">Uncharacterized protein</fullName>
    </submittedName>
</protein>
<organism evidence="5">
    <name type="scientific">Noctiluca scintillans</name>
    <name type="common">Sea sparkle</name>
    <name type="synonym">Red tide dinoflagellate</name>
    <dbReference type="NCBI Taxonomy" id="2966"/>
    <lineage>
        <taxon>Eukaryota</taxon>
        <taxon>Sar</taxon>
        <taxon>Alveolata</taxon>
        <taxon>Dinophyceae</taxon>
        <taxon>Noctilucales</taxon>
        <taxon>Noctilucaceae</taxon>
        <taxon>Noctiluca</taxon>
    </lineage>
</organism>
<feature type="compositionally biased region" description="Polar residues" evidence="2">
    <location>
        <begin position="73"/>
        <end position="91"/>
    </location>
</feature>
<dbReference type="EMBL" id="HBFQ01037877">
    <property type="protein sequence ID" value="CAD8852433.1"/>
    <property type="molecule type" value="Transcribed_RNA"/>
</dbReference>
<name>A0A7S1F8Z3_NOCSC</name>
<dbReference type="InterPro" id="IPR049730">
    <property type="entry name" value="SNF2/RAD54-like_C"/>
</dbReference>
<dbReference type="SUPFAM" id="SSF52540">
    <property type="entry name" value="P-loop containing nucleoside triphosphate hydrolases"/>
    <property type="match status" value="2"/>
</dbReference>
<dbReference type="Pfam" id="PF00176">
    <property type="entry name" value="SNF2-rel_dom"/>
    <property type="match status" value="1"/>
</dbReference>